<keyword evidence="2" id="KW-1185">Reference proteome</keyword>
<evidence type="ECO:0000313" key="1">
    <source>
        <dbReference type="EMBL" id="MFC3513653.1"/>
    </source>
</evidence>
<sequence>MQKLRGAIIVFPRFAVLEFVYQLGKTTRRATMTTNEETRIGFMSDAVLTGKIASMQAELDNAKLKGEVRRITAEAIDAMQAELDRRHPAAQQHGEAGECDRVDQKPVRDAALDRLALGSRCHRCGAGTDEPCRTPKGNPTVPHQRRIDRAVRQYQSPVTKGPTEDDWKQGDVVFWLTGQNPVPVVVVSRNGAYPETLVKPTNGKRTIWVADRYLTGKHASG</sequence>
<organism evidence="1 2">
    <name type="scientific">Amycolatopsis halotolerans</name>
    <dbReference type="NCBI Taxonomy" id="330083"/>
    <lineage>
        <taxon>Bacteria</taxon>
        <taxon>Bacillati</taxon>
        <taxon>Actinomycetota</taxon>
        <taxon>Actinomycetes</taxon>
        <taxon>Pseudonocardiales</taxon>
        <taxon>Pseudonocardiaceae</taxon>
        <taxon>Amycolatopsis</taxon>
    </lineage>
</organism>
<reference evidence="2" key="1">
    <citation type="journal article" date="2019" name="Int. J. Syst. Evol. Microbiol.">
        <title>The Global Catalogue of Microorganisms (GCM) 10K type strain sequencing project: providing services to taxonomists for standard genome sequencing and annotation.</title>
        <authorList>
            <consortium name="The Broad Institute Genomics Platform"/>
            <consortium name="The Broad Institute Genome Sequencing Center for Infectious Disease"/>
            <person name="Wu L."/>
            <person name="Ma J."/>
        </authorList>
    </citation>
    <scope>NUCLEOTIDE SEQUENCE [LARGE SCALE GENOMIC DNA]</scope>
    <source>
        <strain evidence="2">CGMCC 4.7682</strain>
    </source>
</reference>
<dbReference type="EMBL" id="JBHRWI010000030">
    <property type="protein sequence ID" value="MFC3513653.1"/>
    <property type="molecule type" value="Genomic_DNA"/>
</dbReference>
<accession>A0ABV7QPV4</accession>
<gene>
    <name evidence="1" type="ORF">ACFORO_26020</name>
</gene>
<dbReference type="RefSeq" id="WP_377869068.1">
    <property type="nucleotide sequence ID" value="NZ_JBHMAY010000011.1"/>
</dbReference>
<name>A0ABV7QPV4_9PSEU</name>
<evidence type="ECO:0000313" key="2">
    <source>
        <dbReference type="Proteomes" id="UP001595764"/>
    </source>
</evidence>
<dbReference type="Proteomes" id="UP001595764">
    <property type="component" value="Unassembled WGS sequence"/>
</dbReference>
<comment type="caution">
    <text evidence="1">The sequence shown here is derived from an EMBL/GenBank/DDBJ whole genome shotgun (WGS) entry which is preliminary data.</text>
</comment>
<proteinExistence type="predicted"/>
<protein>
    <submittedName>
        <fullName evidence="1">Uncharacterized protein</fullName>
    </submittedName>
</protein>